<evidence type="ECO:0000313" key="1">
    <source>
        <dbReference type="EMBL" id="GIX88784.1"/>
    </source>
</evidence>
<gene>
    <name evidence="1" type="ORF">CDAR_165281</name>
</gene>
<organism evidence="1 2">
    <name type="scientific">Caerostris darwini</name>
    <dbReference type="NCBI Taxonomy" id="1538125"/>
    <lineage>
        <taxon>Eukaryota</taxon>
        <taxon>Metazoa</taxon>
        <taxon>Ecdysozoa</taxon>
        <taxon>Arthropoda</taxon>
        <taxon>Chelicerata</taxon>
        <taxon>Arachnida</taxon>
        <taxon>Araneae</taxon>
        <taxon>Araneomorphae</taxon>
        <taxon>Entelegynae</taxon>
        <taxon>Araneoidea</taxon>
        <taxon>Araneidae</taxon>
        <taxon>Caerostris</taxon>
    </lineage>
</organism>
<dbReference type="AlphaFoldDB" id="A0AAV4NYT4"/>
<comment type="caution">
    <text evidence="1">The sequence shown here is derived from an EMBL/GenBank/DDBJ whole genome shotgun (WGS) entry which is preliminary data.</text>
</comment>
<dbReference type="EMBL" id="BPLQ01002108">
    <property type="protein sequence ID" value="GIX88784.1"/>
    <property type="molecule type" value="Genomic_DNA"/>
</dbReference>
<keyword evidence="2" id="KW-1185">Reference proteome</keyword>
<name>A0AAV4NYT4_9ARAC</name>
<sequence length="117" mass="13065">MLASHSEPQIALNSLLVSFADDGIVIQVVILRENAELVGSTTCPAMHRCWVADESMDWGLLQNQFINRAEFRARLDTEYGHYMFMCIQKWEDSSASSAIGSLNNVVRDTSLAIQLSN</sequence>
<evidence type="ECO:0000313" key="2">
    <source>
        <dbReference type="Proteomes" id="UP001054837"/>
    </source>
</evidence>
<proteinExistence type="predicted"/>
<reference evidence="1 2" key="1">
    <citation type="submission" date="2021-06" db="EMBL/GenBank/DDBJ databases">
        <title>Caerostris darwini draft genome.</title>
        <authorList>
            <person name="Kono N."/>
            <person name="Arakawa K."/>
        </authorList>
    </citation>
    <scope>NUCLEOTIDE SEQUENCE [LARGE SCALE GENOMIC DNA]</scope>
</reference>
<protein>
    <submittedName>
        <fullName evidence="1">Uncharacterized protein</fullName>
    </submittedName>
</protein>
<dbReference type="Proteomes" id="UP001054837">
    <property type="component" value="Unassembled WGS sequence"/>
</dbReference>
<accession>A0AAV4NYT4</accession>